<sequence>MRASRNSIFGRVRAQTTIGQLVGRNSVSFSSAIISRLSLQNSRNPAQTRERGGRGASAGGRRVVTRTLRVRGALRRPHRRARRHRCDRLLHSTRLSVHAS</sequence>
<name>A0A4C1UZZ8_EUMVA</name>
<dbReference type="EMBL" id="BGZK01000254">
    <property type="protein sequence ID" value="GBP32058.1"/>
    <property type="molecule type" value="Genomic_DNA"/>
</dbReference>
<comment type="caution">
    <text evidence="2">The sequence shown here is derived from an EMBL/GenBank/DDBJ whole genome shotgun (WGS) entry which is preliminary data.</text>
</comment>
<feature type="compositionally biased region" description="Basic residues" evidence="1">
    <location>
        <begin position="73"/>
        <end position="86"/>
    </location>
</feature>
<accession>A0A4C1UZZ8</accession>
<feature type="region of interest" description="Disordered" evidence="1">
    <location>
        <begin position="73"/>
        <end position="100"/>
    </location>
</feature>
<reference evidence="2 3" key="1">
    <citation type="journal article" date="2019" name="Commun. Biol.">
        <title>The bagworm genome reveals a unique fibroin gene that provides high tensile strength.</title>
        <authorList>
            <person name="Kono N."/>
            <person name="Nakamura H."/>
            <person name="Ohtoshi R."/>
            <person name="Tomita M."/>
            <person name="Numata K."/>
            <person name="Arakawa K."/>
        </authorList>
    </citation>
    <scope>NUCLEOTIDE SEQUENCE [LARGE SCALE GENOMIC DNA]</scope>
</reference>
<proteinExistence type="predicted"/>
<gene>
    <name evidence="2" type="ORF">EVAR_21092_1</name>
</gene>
<feature type="region of interest" description="Disordered" evidence="1">
    <location>
        <begin position="40"/>
        <end position="61"/>
    </location>
</feature>
<dbReference type="Proteomes" id="UP000299102">
    <property type="component" value="Unassembled WGS sequence"/>
</dbReference>
<keyword evidence="3" id="KW-1185">Reference proteome</keyword>
<protein>
    <submittedName>
        <fullName evidence="2">Uncharacterized protein</fullName>
    </submittedName>
</protein>
<evidence type="ECO:0000313" key="2">
    <source>
        <dbReference type="EMBL" id="GBP32058.1"/>
    </source>
</evidence>
<organism evidence="2 3">
    <name type="scientific">Eumeta variegata</name>
    <name type="common">Bagworm moth</name>
    <name type="synonym">Eumeta japonica</name>
    <dbReference type="NCBI Taxonomy" id="151549"/>
    <lineage>
        <taxon>Eukaryota</taxon>
        <taxon>Metazoa</taxon>
        <taxon>Ecdysozoa</taxon>
        <taxon>Arthropoda</taxon>
        <taxon>Hexapoda</taxon>
        <taxon>Insecta</taxon>
        <taxon>Pterygota</taxon>
        <taxon>Neoptera</taxon>
        <taxon>Endopterygota</taxon>
        <taxon>Lepidoptera</taxon>
        <taxon>Glossata</taxon>
        <taxon>Ditrysia</taxon>
        <taxon>Tineoidea</taxon>
        <taxon>Psychidae</taxon>
        <taxon>Oiketicinae</taxon>
        <taxon>Eumeta</taxon>
    </lineage>
</organism>
<evidence type="ECO:0000256" key="1">
    <source>
        <dbReference type="SAM" id="MobiDB-lite"/>
    </source>
</evidence>
<dbReference type="AlphaFoldDB" id="A0A4C1UZZ8"/>
<evidence type="ECO:0000313" key="3">
    <source>
        <dbReference type="Proteomes" id="UP000299102"/>
    </source>
</evidence>